<dbReference type="EMBL" id="RBNJ01013677">
    <property type="protein sequence ID" value="RUS25193.1"/>
    <property type="molecule type" value="Genomic_DNA"/>
</dbReference>
<evidence type="ECO:0000313" key="2">
    <source>
        <dbReference type="Proteomes" id="UP000274822"/>
    </source>
</evidence>
<proteinExistence type="predicted"/>
<keyword evidence="2" id="KW-1185">Reference proteome</keyword>
<dbReference type="AlphaFoldDB" id="A0A433Q5Y7"/>
<accession>A0A433Q5Y7</accession>
<comment type="caution">
    <text evidence="1">The sequence shown here is derived from an EMBL/GenBank/DDBJ whole genome shotgun (WGS) entry which is preliminary data.</text>
</comment>
<name>A0A433Q5Y7_9FUNG</name>
<reference evidence="1 2" key="1">
    <citation type="journal article" date="2018" name="New Phytol.">
        <title>Phylogenomics of Endogonaceae and evolution of mycorrhizas within Mucoromycota.</title>
        <authorList>
            <person name="Chang Y."/>
            <person name="Desiro A."/>
            <person name="Na H."/>
            <person name="Sandor L."/>
            <person name="Lipzen A."/>
            <person name="Clum A."/>
            <person name="Barry K."/>
            <person name="Grigoriev I.V."/>
            <person name="Martin F.M."/>
            <person name="Stajich J.E."/>
            <person name="Smith M.E."/>
            <person name="Bonito G."/>
            <person name="Spatafora J.W."/>
        </authorList>
    </citation>
    <scope>NUCLEOTIDE SEQUENCE [LARGE SCALE GENOMIC DNA]</scope>
    <source>
        <strain evidence="1 2">AD002</strain>
    </source>
</reference>
<evidence type="ECO:0000313" key="1">
    <source>
        <dbReference type="EMBL" id="RUS25193.1"/>
    </source>
</evidence>
<organism evidence="1 2">
    <name type="scientific">Jimgerdemannia flammicorona</name>
    <dbReference type="NCBI Taxonomy" id="994334"/>
    <lineage>
        <taxon>Eukaryota</taxon>
        <taxon>Fungi</taxon>
        <taxon>Fungi incertae sedis</taxon>
        <taxon>Mucoromycota</taxon>
        <taxon>Mucoromycotina</taxon>
        <taxon>Endogonomycetes</taxon>
        <taxon>Endogonales</taxon>
        <taxon>Endogonaceae</taxon>
        <taxon>Jimgerdemannia</taxon>
    </lineage>
</organism>
<gene>
    <name evidence="1" type="ORF">BC938DRAFT_472503</name>
</gene>
<protein>
    <submittedName>
        <fullName evidence="1">Uncharacterized protein</fullName>
    </submittedName>
</protein>
<dbReference type="Proteomes" id="UP000274822">
    <property type="component" value="Unassembled WGS sequence"/>
</dbReference>
<sequence length="59" mass="6657">MQQIDTLAHNTTAKGATFSVLTDQQNGDTAISRTRWIIFRVLLPFPLVCFRECNNGCLE</sequence>